<accession>A0A1H3KP36</accession>
<protein>
    <submittedName>
        <fullName evidence="1">Uncharacterized protein</fullName>
    </submittedName>
</protein>
<keyword evidence="2" id="KW-1185">Reference proteome</keyword>
<name>A0A1H3KP36_9RHOB</name>
<dbReference type="AlphaFoldDB" id="A0A1H3KP36"/>
<dbReference type="Proteomes" id="UP000199286">
    <property type="component" value="Unassembled WGS sequence"/>
</dbReference>
<evidence type="ECO:0000313" key="1">
    <source>
        <dbReference type="EMBL" id="SDY53488.1"/>
    </source>
</evidence>
<reference evidence="1 2" key="1">
    <citation type="submission" date="2016-10" db="EMBL/GenBank/DDBJ databases">
        <authorList>
            <person name="de Groot N.N."/>
        </authorList>
    </citation>
    <scope>NUCLEOTIDE SEQUENCE [LARGE SCALE GENOMIC DNA]</scope>
    <source>
        <strain evidence="1 2">DSM 26880</strain>
    </source>
</reference>
<dbReference type="RefSeq" id="WP_089883778.1">
    <property type="nucleotide sequence ID" value="NZ_FNPF01000010.1"/>
</dbReference>
<gene>
    <name evidence="1" type="ORF">SAMN05444340_1102</name>
</gene>
<proteinExistence type="predicted"/>
<organism evidence="1 2">
    <name type="scientific">Citreimonas salinaria</name>
    <dbReference type="NCBI Taxonomy" id="321339"/>
    <lineage>
        <taxon>Bacteria</taxon>
        <taxon>Pseudomonadati</taxon>
        <taxon>Pseudomonadota</taxon>
        <taxon>Alphaproteobacteria</taxon>
        <taxon>Rhodobacterales</taxon>
        <taxon>Roseobacteraceae</taxon>
        <taxon>Citreimonas</taxon>
    </lineage>
</organism>
<dbReference type="EMBL" id="FNPF01000010">
    <property type="protein sequence ID" value="SDY53488.1"/>
    <property type="molecule type" value="Genomic_DNA"/>
</dbReference>
<dbReference type="STRING" id="321339.SAMN05444340_1102"/>
<evidence type="ECO:0000313" key="2">
    <source>
        <dbReference type="Proteomes" id="UP000199286"/>
    </source>
</evidence>
<sequence length="98" mass="11048">MASGDYFDAGSFEDLLTRIEMHGNNQVEPKTIERLTLTVVAQTGYSATTSAGSKAYSVIREGDEAVFQPEKMSTKQLRGWFARRRLQKRLESEMKDAL</sequence>
<dbReference type="OrthoDB" id="7406133at2"/>